<evidence type="ECO:0000313" key="6">
    <source>
        <dbReference type="Proteomes" id="UP001164803"/>
    </source>
</evidence>
<evidence type="ECO:0000313" key="5">
    <source>
        <dbReference type="EMBL" id="WAH36033.1"/>
    </source>
</evidence>
<keyword evidence="1" id="KW-0805">Transcription regulation</keyword>
<protein>
    <submittedName>
        <fullName evidence="5">GntR family transcriptional regulator</fullName>
    </submittedName>
</protein>
<dbReference type="InterPro" id="IPR028978">
    <property type="entry name" value="Chorismate_lyase_/UTRA_dom_sf"/>
</dbReference>
<dbReference type="PROSITE" id="PS50949">
    <property type="entry name" value="HTH_GNTR"/>
    <property type="match status" value="1"/>
</dbReference>
<dbReference type="Gene3D" id="3.40.1410.10">
    <property type="entry name" value="Chorismate lyase-like"/>
    <property type="match status" value="1"/>
</dbReference>
<accession>A0ABY6Z0H3</accession>
<evidence type="ECO:0000256" key="1">
    <source>
        <dbReference type="ARBA" id="ARBA00023015"/>
    </source>
</evidence>
<dbReference type="Pfam" id="PF07702">
    <property type="entry name" value="UTRA"/>
    <property type="match status" value="1"/>
</dbReference>
<dbReference type="InterPro" id="IPR050679">
    <property type="entry name" value="Bact_HTH_transcr_reg"/>
</dbReference>
<dbReference type="Proteomes" id="UP001164803">
    <property type="component" value="Chromosome"/>
</dbReference>
<dbReference type="RefSeq" id="WP_268043332.1">
    <property type="nucleotide sequence ID" value="NZ_CP104064.1"/>
</dbReference>
<evidence type="ECO:0000256" key="3">
    <source>
        <dbReference type="ARBA" id="ARBA00023163"/>
    </source>
</evidence>
<dbReference type="CDD" id="cd07377">
    <property type="entry name" value="WHTH_GntR"/>
    <property type="match status" value="1"/>
</dbReference>
<dbReference type="EMBL" id="CP104064">
    <property type="protein sequence ID" value="WAH36033.1"/>
    <property type="molecule type" value="Genomic_DNA"/>
</dbReference>
<reference evidence="5" key="1">
    <citation type="submission" date="2022-08" db="EMBL/GenBank/DDBJ databases">
        <title>Alicyclobacillus dauci DSM2870, complete genome.</title>
        <authorList>
            <person name="Wang Q."/>
            <person name="Cai R."/>
            <person name="Wang Z."/>
        </authorList>
    </citation>
    <scope>NUCLEOTIDE SEQUENCE</scope>
    <source>
        <strain evidence="5">DSM 28700</strain>
    </source>
</reference>
<dbReference type="PRINTS" id="PR00035">
    <property type="entry name" value="HTHGNTR"/>
</dbReference>
<name>A0ABY6Z0H3_9BACL</name>
<organism evidence="5 6">
    <name type="scientific">Alicyclobacillus dauci</name>
    <dbReference type="NCBI Taxonomy" id="1475485"/>
    <lineage>
        <taxon>Bacteria</taxon>
        <taxon>Bacillati</taxon>
        <taxon>Bacillota</taxon>
        <taxon>Bacilli</taxon>
        <taxon>Bacillales</taxon>
        <taxon>Alicyclobacillaceae</taxon>
        <taxon>Alicyclobacillus</taxon>
    </lineage>
</organism>
<keyword evidence="2" id="KW-0238">DNA-binding</keyword>
<dbReference type="Gene3D" id="1.10.10.10">
    <property type="entry name" value="Winged helix-like DNA-binding domain superfamily/Winged helix DNA-binding domain"/>
    <property type="match status" value="1"/>
</dbReference>
<dbReference type="InterPro" id="IPR036388">
    <property type="entry name" value="WH-like_DNA-bd_sf"/>
</dbReference>
<dbReference type="SMART" id="SM00866">
    <property type="entry name" value="UTRA"/>
    <property type="match status" value="1"/>
</dbReference>
<feature type="domain" description="HTH gntR-type" evidence="4">
    <location>
        <begin position="8"/>
        <end position="76"/>
    </location>
</feature>
<gene>
    <name evidence="5" type="ORF">NZD86_17480</name>
</gene>
<dbReference type="PANTHER" id="PTHR44846:SF1">
    <property type="entry name" value="MANNOSYL-D-GLYCERATE TRANSPORT_METABOLISM SYSTEM REPRESSOR MNGR-RELATED"/>
    <property type="match status" value="1"/>
</dbReference>
<dbReference type="Pfam" id="PF00392">
    <property type="entry name" value="GntR"/>
    <property type="match status" value="1"/>
</dbReference>
<proteinExistence type="predicted"/>
<dbReference type="SUPFAM" id="SSF46785">
    <property type="entry name" value="Winged helix' DNA-binding domain"/>
    <property type="match status" value="1"/>
</dbReference>
<evidence type="ECO:0000256" key="2">
    <source>
        <dbReference type="ARBA" id="ARBA00023125"/>
    </source>
</evidence>
<dbReference type="InterPro" id="IPR036390">
    <property type="entry name" value="WH_DNA-bd_sf"/>
</dbReference>
<dbReference type="SMART" id="SM00345">
    <property type="entry name" value="HTH_GNTR"/>
    <property type="match status" value="1"/>
</dbReference>
<keyword evidence="6" id="KW-1185">Reference proteome</keyword>
<dbReference type="SUPFAM" id="SSF64288">
    <property type="entry name" value="Chorismate lyase-like"/>
    <property type="match status" value="1"/>
</dbReference>
<dbReference type="PANTHER" id="PTHR44846">
    <property type="entry name" value="MANNOSYL-D-GLYCERATE TRANSPORT/METABOLISM SYSTEM REPRESSOR MNGR-RELATED"/>
    <property type="match status" value="1"/>
</dbReference>
<sequence length="244" mass="27929">MIDRGSDIPIYQQLKDWMMNQIEQGVWKEGDTLEPEREMASRLGVNRLTLRQALSELAAEGWLNRQRGRGTFVTCPKIQHPLQRLTSFTQDISALGMKPGSRVLKMEIREATDVEATMLHLGAHAHRVIELKRLRLADLSPISVETAILPFEKCRALTEVSFQDLHSLYTQLRSRCGVEFSHASQTIESGAATEDIAELLKIRVGVPVLRMERTTFDSCDEPVEWVTSYYRADRYRFRVELPVD</sequence>
<keyword evidence="3" id="KW-0804">Transcription</keyword>
<dbReference type="InterPro" id="IPR000524">
    <property type="entry name" value="Tscrpt_reg_HTH_GntR"/>
</dbReference>
<dbReference type="InterPro" id="IPR011663">
    <property type="entry name" value="UTRA"/>
</dbReference>
<evidence type="ECO:0000259" key="4">
    <source>
        <dbReference type="PROSITE" id="PS50949"/>
    </source>
</evidence>